<evidence type="ECO:0000313" key="2">
    <source>
        <dbReference type="EMBL" id="KAK3898382.1"/>
    </source>
</evidence>
<comment type="caution">
    <text evidence="2">The sequence shown here is derived from an EMBL/GenBank/DDBJ whole genome shotgun (WGS) entry which is preliminary data.</text>
</comment>
<reference evidence="2" key="1">
    <citation type="journal article" date="2023" name="Mol. Phylogenet. Evol.">
        <title>Genome-scale phylogeny and comparative genomics of the fungal order Sordariales.</title>
        <authorList>
            <person name="Hensen N."/>
            <person name="Bonometti L."/>
            <person name="Westerberg I."/>
            <person name="Brannstrom I.O."/>
            <person name="Guillou S."/>
            <person name="Cros-Aarteil S."/>
            <person name="Calhoun S."/>
            <person name="Haridas S."/>
            <person name="Kuo A."/>
            <person name="Mondo S."/>
            <person name="Pangilinan J."/>
            <person name="Riley R."/>
            <person name="LaButti K."/>
            <person name="Andreopoulos B."/>
            <person name="Lipzen A."/>
            <person name="Chen C."/>
            <person name="Yan M."/>
            <person name="Daum C."/>
            <person name="Ng V."/>
            <person name="Clum A."/>
            <person name="Steindorff A."/>
            <person name="Ohm R.A."/>
            <person name="Martin F."/>
            <person name="Silar P."/>
            <person name="Natvig D.O."/>
            <person name="Lalanne C."/>
            <person name="Gautier V."/>
            <person name="Ament-Velasquez S.L."/>
            <person name="Kruys A."/>
            <person name="Hutchinson M.I."/>
            <person name="Powell A.J."/>
            <person name="Barry K."/>
            <person name="Miller A.N."/>
            <person name="Grigoriev I.V."/>
            <person name="Debuchy R."/>
            <person name="Gladieux P."/>
            <person name="Hiltunen Thoren M."/>
            <person name="Johannesson H."/>
        </authorList>
    </citation>
    <scope>NUCLEOTIDE SEQUENCE</scope>
    <source>
        <strain evidence="2">CBS 103.79</strain>
    </source>
</reference>
<gene>
    <name evidence="2" type="ORF">C8A05DRAFT_38030</name>
</gene>
<feature type="signal peptide" evidence="1">
    <location>
        <begin position="1"/>
        <end position="18"/>
    </location>
</feature>
<dbReference type="Proteomes" id="UP001303889">
    <property type="component" value="Unassembled WGS sequence"/>
</dbReference>
<feature type="chain" id="PRO_5042904900" evidence="1">
    <location>
        <begin position="19"/>
        <end position="63"/>
    </location>
</feature>
<keyword evidence="1" id="KW-0732">Signal</keyword>
<accession>A0AAN6RP93</accession>
<protein>
    <submittedName>
        <fullName evidence="2">Uncharacterized protein</fullName>
    </submittedName>
</protein>
<name>A0AAN6RP93_9PEZI</name>
<keyword evidence="3" id="KW-1185">Reference proteome</keyword>
<dbReference type="AlphaFoldDB" id="A0AAN6RP93"/>
<evidence type="ECO:0000313" key="3">
    <source>
        <dbReference type="Proteomes" id="UP001303889"/>
    </source>
</evidence>
<reference evidence="2" key="2">
    <citation type="submission" date="2023-05" db="EMBL/GenBank/DDBJ databases">
        <authorList>
            <consortium name="Lawrence Berkeley National Laboratory"/>
            <person name="Steindorff A."/>
            <person name="Hensen N."/>
            <person name="Bonometti L."/>
            <person name="Westerberg I."/>
            <person name="Brannstrom I.O."/>
            <person name="Guillou S."/>
            <person name="Cros-Aarteil S."/>
            <person name="Calhoun S."/>
            <person name="Haridas S."/>
            <person name="Kuo A."/>
            <person name="Mondo S."/>
            <person name="Pangilinan J."/>
            <person name="Riley R."/>
            <person name="Labutti K."/>
            <person name="Andreopoulos B."/>
            <person name="Lipzen A."/>
            <person name="Chen C."/>
            <person name="Yanf M."/>
            <person name="Daum C."/>
            <person name="Ng V."/>
            <person name="Clum A."/>
            <person name="Ohm R."/>
            <person name="Martin F."/>
            <person name="Silar P."/>
            <person name="Natvig D."/>
            <person name="Lalanne C."/>
            <person name="Gautier V."/>
            <person name="Ament-Velasquez S.L."/>
            <person name="Kruys A."/>
            <person name="Hutchinson M.I."/>
            <person name="Powell A.J."/>
            <person name="Barry K."/>
            <person name="Miller A.N."/>
            <person name="Grigoriev I.V."/>
            <person name="Debuchy R."/>
            <person name="Gladieux P."/>
            <person name="Thoren M.H."/>
            <person name="Johannesson H."/>
        </authorList>
    </citation>
    <scope>NUCLEOTIDE SEQUENCE</scope>
    <source>
        <strain evidence="2">CBS 103.79</strain>
    </source>
</reference>
<organism evidence="2 3">
    <name type="scientific">Staphylotrichum tortipilum</name>
    <dbReference type="NCBI Taxonomy" id="2831512"/>
    <lineage>
        <taxon>Eukaryota</taxon>
        <taxon>Fungi</taxon>
        <taxon>Dikarya</taxon>
        <taxon>Ascomycota</taxon>
        <taxon>Pezizomycotina</taxon>
        <taxon>Sordariomycetes</taxon>
        <taxon>Sordariomycetidae</taxon>
        <taxon>Sordariales</taxon>
        <taxon>Chaetomiaceae</taxon>
        <taxon>Staphylotrichum</taxon>
    </lineage>
</organism>
<sequence>MKLTALVTIFGLVATAAANPLPDAETGKLEARNCPAGIILESCLRLCSTAKCRSCCNVGCTTC</sequence>
<proteinExistence type="predicted"/>
<evidence type="ECO:0000256" key="1">
    <source>
        <dbReference type="SAM" id="SignalP"/>
    </source>
</evidence>
<dbReference type="EMBL" id="MU855946">
    <property type="protein sequence ID" value="KAK3898382.1"/>
    <property type="molecule type" value="Genomic_DNA"/>
</dbReference>